<feature type="compositionally biased region" description="Low complexity" evidence="5">
    <location>
        <begin position="709"/>
        <end position="721"/>
    </location>
</feature>
<evidence type="ECO:0000313" key="8">
    <source>
        <dbReference type="Proteomes" id="UP000075902"/>
    </source>
</evidence>
<feature type="compositionally biased region" description="Basic and acidic residues" evidence="5">
    <location>
        <begin position="2534"/>
        <end position="2543"/>
    </location>
</feature>
<feature type="compositionally biased region" description="Low complexity" evidence="5">
    <location>
        <begin position="1621"/>
        <end position="1639"/>
    </location>
</feature>
<feature type="region of interest" description="Disordered" evidence="5">
    <location>
        <begin position="920"/>
        <end position="953"/>
    </location>
</feature>
<feature type="region of interest" description="Disordered" evidence="5">
    <location>
        <begin position="2432"/>
        <end position="2453"/>
    </location>
</feature>
<dbReference type="GO" id="GO:0046872">
    <property type="term" value="F:metal ion binding"/>
    <property type="evidence" value="ECO:0007669"/>
    <property type="project" value="UniProtKB-KW"/>
</dbReference>
<feature type="compositionally biased region" description="Low complexity" evidence="5">
    <location>
        <begin position="1176"/>
        <end position="1188"/>
    </location>
</feature>
<feature type="compositionally biased region" description="Polar residues" evidence="5">
    <location>
        <begin position="683"/>
        <end position="696"/>
    </location>
</feature>
<feature type="region of interest" description="Disordered" evidence="5">
    <location>
        <begin position="402"/>
        <end position="466"/>
    </location>
</feature>
<feature type="compositionally biased region" description="Basic and acidic residues" evidence="5">
    <location>
        <begin position="1586"/>
        <end position="1598"/>
    </location>
</feature>
<feature type="compositionally biased region" description="Acidic residues" evidence="5">
    <location>
        <begin position="409"/>
        <end position="425"/>
    </location>
</feature>
<dbReference type="Pfam" id="PF00412">
    <property type="entry name" value="LIM"/>
    <property type="match status" value="1"/>
</dbReference>
<feature type="region of interest" description="Disordered" evidence="5">
    <location>
        <begin position="635"/>
        <end position="811"/>
    </location>
</feature>
<dbReference type="InterPro" id="IPR001781">
    <property type="entry name" value="Znf_LIM"/>
</dbReference>
<feature type="compositionally biased region" description="Pro residues" evidence="5">
    <location>
        <begin position="942"/>
        <end position="952"/>
    </location>
</feature>
<dbReference type="Gene3D" id="2.10.110.10">
    <property type="entry name" value="Cysteine Rich Protein"/>
    <property type="match status" value="1"/>
</dbReference>
<dbReference type="PANTHER" id="PTHR24206">
    <property type="entry name" value="OS06G0237300 PROTEIN"/>
    <property type="match status" value="1"/>
</dbReference>
<sequence length="2543" mass="276797">EERTRRLQEIEANRQDRQSKRREQRAQQTQNFYKSIHMLQANTLLRESDNAGAFEDYSLYLYRQSAPVFTDRVRELEQKLRYPDRDRGLAAAYPRGLADASADQFSDRVRTMEQRIDGKTVPVVEKKPKDLLRAIGKIDSSDWNVKEIERKIEQSKKTTDIGKSRERVPNWNREQFLARQNRLMQPQDDEKYREIDSSLKAIDKQLKEGHNLDLGERGKNKVALIAGQLQTSSKPGKQQQQQQQQQSAQQAPKSNQKALVLTASGVAEKCHYCKQRVYLMEKISAEGLTLHRSCLKCHHCHTILRLGAYAFDRDDPEGRFYCTPHFKLPAKTLKPAAGKSKGRAGAAAAAVAPVIGRVYDASDAGGGGLMVRCGPIGTAGGTAGGSAGETGGVGASTVDYLARNRTPDNDDSDGDPNMEVIDENEWTDRNFGTESEVSEAELSSTDESDTDSESDYEETADSPLGAQTLQLASEWISDKRFSNLVDSDADFYSYSSEDDDADSQTEGEELARAREMRRQEVKLMPPPTLPTDTETEKCQVVTVQQATVGKAAPAPTGPVESAEDRAIKERMLQKLSVREQWLHAQQGGADQAQPQSQQPTGQQTGAAAGGSAPDSAKVKSTSFFGGLMNSLTTLIKPKSQISPPTASTTTTPSPPPQQQQQAASPQNSPSLRSSSASIPMQQPVGTNTASPQQSPQLARSAPAVPPSPLAVVKSQTAAAMPPASPTPSHKKLAGRRHSKPDGGTPHRQRSTGNSRRSSLAREAAGDPEPDEFLAQLKQEQLEAEKRSKRQEAKKFKSNMQSIRSAVDGGPKVVGVKSEQDVAKFFAEKQKAQQQLPRKQLPNKDVAALQQGNGLARYFPGGAGKSTGTTPSSVSSVEGSPALGRKKPSEVDLAKYFGAKASNAPAATPPSSAVVSPAISRKSSIESPGPVRKLGLGGGAVLPPKPPVVPLPPKKNILAFQPIRKSKTEAALPTSQPQVANGAAVKPPKPTGSPAVRRKEPAPKQQEQPIDPDEQLFEALLQDVNDELVDTFEAIVEESRSNKSSPKQTRKSGKATTTAAARKESPKKAKNPEKETKPAAPQQTVPKLTIKRPAFKIAMPVKMQETLEEIYLASLSKLDTRSSSLIDLTNHGAEETVDAAVAAGGKQAVAAATAPAPTALGKVVEEEPQGDGERRSSSGVSSTFRSGASQPSTDVLTLQPFQDPQQKKRKPQQQQPPKATPEKGSVVAPAAQPPPSAKAATAKTSETTSPAVKPVPGAARAGAAAPSRKAGSPASSAAAAAAATTATPAPPPSGTPTASRKVISSVQISLKPSAEPPERPSKPAAAKSAFAAVSKDPLSQKSISMLELHRAPTVVEKQQRVRQEETKKQVVCNGLATPPTKRKQQQQQSKKQQEVASPEQKQPEKKDGNKPTKPEVQVEAVSPLPAQANSVVQPSPAPPHTRCRTLSSDEQCFEELRKKHEAIFANQQQQQQQQQPIKAQPERAPEPPKTLSDVRSALLTVQPAAPEPDDRIDPHYREGINQLVMELMPGVALDEDVPVPRQRQKSSFHKELQKLQRANSAVVAAGPSTTMEPKMEVIRTPSVKSSQAEKRQGSEEKMQIRLERSTQIKEQYVKKGSAVLPSSAVSATGQSASSAAKGKSFVMPNVPADIDRHRGILSRDAEEKEVASKRTEVDEFEDLLEKIGDDVTATGDIDLDELLAEEEKPKPPKAPTVEKRTVEKKVDNLPVGNKQGPTKQEPSGPSYSSSKRSVESTTSISTATSSSGSTKTTASRGISEAKLNETISQLTDKLQQSRVKAAKEQDHSKDAFAALFSATDASQTELDLFEELCKREEPEPKQNRSDLVDSSTIAKPAAVMPDVISSTKKPEPKPLQILDHMESLKKTAAMPLVPPPQTIQVYTLHTSADGEQPVQPQPSTQGMSGDYAHILKDITSGLVGADFAAPVVYEPPAPARRDRTDFQAYKQLLEEKASREEPVPVPPSGPPESQPQRPLRRQKKIDRTETSTSPIPTAARAAGRAAFDNSLCIDPWRARKSASIENVAIEQVFVKQNDAVVDTFFVVPDSRQRQPSASSKLRRSKSYDRLAVPGSGQRRGSLKQKQSLDELRDFGYDVEPSVRSRQLVDPRLRHLELELGSDEELANLRDHPARRWQTDRANKSRKNRSLTDVARGGGKEGRAVEPPKVDIDRESPRPRTTDFSKWEAILDRGVTYYEGGAKPKPDVKALEKRIEDLEVRRARPLRRKAIPKDYDPDEYVPRINRRGADLYDYPDPTLPRDYDPEEYIPRATRAAHAGVASPPDQPLPRSYDPDEYVPRANRREAACYEVPVAMQRTPAKYYKEPYYPVEVEMPPATSHYGNTVPLGRSKTAGHVPTITSSSRELPRDIARTQYARRYDAEDRHIVDRSHRLHEKTNKFIRTQLTRNDPNPYIREMLENDSEEEYSHHHHHPTASGVGGGGYHHPRSAALGYGTAGSSYGSSGAAAMSRIQTKAITQPSRMLQYGGRKDYPTTTTAAGSVGGGGRSVASSSYDHRRRGAGDTSRTRDNCNIS</sequence>
<feature type="compositionally biased region" description="Low complexity" evidence="5">
    <location>
        <begin position="1321"/>
        <end position="1334"/>
    </location>
</feature>
<feature type="region of interest" description="Disordered" evidence="5">
    <location>
        <begin position="1966"/>
        <end position="2009"/>
    </location>
</feature>
<dbReference type="STRING" id="34690.A0A182UES6"/>
<feature type="region of interest" description="Disordered" evidence="5">
    <location>
        <begin position="857"/>
        <end position="887"/>
    </location>
</feature>
<evidence type="ECO:0000259" key="6">
    <source>
        <dbReference type="PROSITE" id="PS50023"/>
    </source>
</evidence>
<name>A0A182UES6_9DIPT</name>
<feature type="region of interest" description="Disordered" evidence="5">
    <location>
        <begin position="1539"/>
        <end position="1598"/>
    </location>
</feature>
<proteinExistence type="predicted"/>
<feature type="compositionally biased region" description="Basic and acidic residues" evidence="5">
    <location>
        <begin position="1700"/>
        <end position="1722"/>
    </location>
</feature>
<feature type="compositionally biased region" description="Basic and acidic residues" evidence="5">
    <location>
        <begin position="2142"/>
        <end position="2153"/>
    </location>
</feature>
<feature type="compositionally biased region" description="Basic residues" evidence="5">
    <location>
        <begin position="728"/>
        <end position="738"/>
    </location>
</feature>
<feature type="region of interest" description="Disordered" evidence="5">
    <location>
        <begin position="2062"/>
        <end position="2097"/>
    </location>
</feature>
<feature type="compositionally biased region" description="Basic and acidic residues" evidence="5">
    <location>
        <begin position="1060"/>
        <end position="1076"/>
    </location>
</feature>
<evidence type="ECO:0000256" key="3">
    <source>
        <dbReference type="ARBA" id="ARBA00023038"/>
    </source>
</evidence>
<feature type="compositionally biased region" description="Acidic residues" evidence="5">
    <location>
        <begin position="436"/>
        <end position="460"/>
    </location>
</feature>
<dbReference type="Proteomes" id="UP000075902">
    <property type="component" value="Unassembled WGS sequence"/>
</dbReference>
<feature type="region of interest" description="Disordered" evidence="5">
    <location>
        <begin position="2142"/>
        <end position="2191"/>
    </location>
</feature>
<keyword evidence="1 4" id="KW-0479">Metal-binding</keyword>
<feature type="region of interest" description="Disordered" evidence="5">
    <location>
        <begin position="2489"/>
        <end position="2543"/>
    </location>
</feature>
<reference evidence="7" key="2">
    <citation type="submission" date="2020-05" db="UniProtKB">
        <authorList>
            <consortium name="EnsemblMetazoa"/>
        </authorList>
    </citation>
    <scope>IDENTIFICATION</scope>
    <source>
        <strain evidence="7">CM1001059</strain>
    </source>
</reference>
<accession>A0A182UES6</accession>
<feature type="compositionally biased region" description="Basic and acidic residues" evidence="5">
    <location>
        <begin position="779"/>
        <end position="794"/>
    </location>
</feature>
<feature type="compositionally biased region" description="Basic and acidic residues" evidence="5">
    <location>
        <begin position="1826"/>
        <end position="1842"/>
    </location>
</feature>
<evidence type="ECO:0000313" key="7">
    <source>
        <dbReference type="EnsemblMetazoa" id="AMEC019086-PA"/>
    </source>
</evidence>
<feature type="compositionally biased region" description="Basic and acidic residues" evidence="5">
    <location>
        <begin position="1"/>
        <end position="18"/>
    </location>
</feature>
<evidence type="ECO:0000256" key="4">
    <source>
        <dbReference type="PROSITE-ProRule" id="PRU00125"/>
    </source>
</evidence>
<keyword evidence="2 4" id="KW-0862">Zinc</keyword>
<evidence type="ECO:0000256" key="2">
    <source>
        <dbReference type="ARBA" id="ARBA00022833"/>
    </source>
</evidence>
<feature type="region of interest" description="Disordered" evidence="5">
    <location>
        <begin position="1"/>
        <end position="28"/>
    </location>
</feature>
<feature type="compositionally biased region" description="Basic and acidic residues" evidence="5">
    <location>
        <begin position="1356"/>
        <end position="1367"/>
    </location>
</feature>
<feature type="compositionally biased region" description="Low complexity" evidence="5">
    <location>
        <begin position="639"/>
        <end position="651"/>
    </location>
</feature>
<feature type="region of interest" description="Disordered" evidence="5">
    <location>
        <begin position="1619"/>
        <end position="1639"/>
    </location>
</feature>
<feature type="compositionally biased region" description="Low complexity" evidence="5">
    <location>
        <begin position="584"/>
        <end position="610"/>
    </location>
</feature>
<feature type="compositionally biased region" description="Low complexity" evidence="5">
    <location>
        <begin position="1738"/>
        <end position="1770"/>
    </location>
</feature>
<feature type="region of interest" description="Disordered" evidence="5">
    <location>
        <begin position="230"/>
        <end position="253"/>
    </location>
</feature>
<feature type="region of interest" description="Disordered" evidence="5">
    <location>
        <begin position="1158"/>
        <end position="1491"/>
    </location>
</feature>
<reference evidence="8" key="1">
    <citation type="submission" date="2014-01" db="EMBL/GenBank/DDBJ databases">
        <title>The Genome Sequence of Anopheles melas CM1001059_A (V2).</title>
        <authorList>
            <consortium name="The Broad Institute Genomics Platform"/>
            <person name="Neafsey D.E."/>
            <person name="Besansky N."/>
            <person name="Howell P."/>
            <person name="Walton C."/>
            <person name="Young S.K."/>
            <person name="Zeng Q."/>
            <person name="Gargeya S."/>
            <person name="Fitzgerald M."/>
            <person name="Haas B."/>
            <person name="Abouelleil A."/>
            <person name="Allen A.W."/>
            <person name="Alvarado L."/>
            <person name="Arachchi H.M."/>
            <person name="Berlin A.M."/>
            <person name="Chapman S.B."/>
            <person name="Gainer-Dewar J."/>
            <person name="Goldberg J."/>
            <person name="Griggs A."/>
            <person name="Gujja S."/>
            <person name="Hansen M."/>
            <person name="Howarth C."/>
            <person name="Imamovic A."/>
            <person name="Ireland A."/>
            <person name="Larimer J."/>
            <person name="McCowan C."/>
            <person name="Murphy C."/>
            <person name="Pearson M."/>
            <person name="Poon T.W."/>
            <person name="Priest M."/>
            <person name="Roberts A."/>
            <person name="Saif S."/>
            <person name="Shea T."/>
            <person name="Sisk P."/>
            <person name="Sykes S."/>
            <person name="Wortman J."/>
            <person name="Nusbaum C."/>
            <person name="Birren B."/>
        </authorList>
    </citation>
    <scope>NUCLEOTIDE SEQUENCE [LARGE SCALE GENOMIC DNA]</scope>
    <source>
        <strain evidence="8">CM1001059</strain>
    </source>
</reference>
<evidence type="ECO:0000256" key="5">
    <source>
        <dbReference type="SAM" id="MobiDB-lite"/>
    </source>
</evidence>
<feature type="region of interest" description="Disordered" evidence="5">
    <location>
        <begin position="967"/>
        <end position="1018"/>
    </location>
</feature>
<dbReference type="SUPFAM" id="SSF57716">
    <property type="entry name" value="Glucocorticoid receptor-like (DNA-binding domain)"/>
    <property type="match status" value="1"/>
</dbReference>
<dbReference type="CDD" id="cd09439">
    <property type="entry name" value="LIM_Mical"/>
    <property type="match status" value="1"/>
</dbReference>
<feature type="region of interest" description="Disordered" evidence="5">
    <location>
        <begin position="1824"/>
        <end position="1869"/>
    </location>
</feature>
<feature type="compositionally biased region" description="Low complexity" evidence="5">
    <location>
        <begin position="1236"/>
        <end position="1286"/>
    </location>
</feature>
<feature type="compositionally biased region" description="Basic and acidic residues" evidence="5">
    <location>
        <begin position="1400"/>
        <end position="1412"/>
    </location>
</feature>
<dbReference type="PROSITE" id="PS50023">
    <property type="entry name" value="LIM_DOMAIN_2"/>
    <property type="match status" value="1"/>
</dbReference>
<feature type="region of interest" description="Disordered" evidence="5">
    <location>
        <begin position="1652"/>
        <end position="1779"/>
    </location>
</feature>
<dbReference type="VEuPathDB" id="VectorBase:AMEC019086"/>
<evidence type="ECO:0000256" key="1">
    <source>
        <dbReference type="ARBA" id="ARBA00022723"/>
    </source>
</evidence>
<feature type="compositionally biased region" description="Low complexity" evidence="5">
    <location>
        <begin position="658"/>
        <end position="679"/>
    </location>
</feature>
<dbReference type="SMART" id="SM00132">
    <property type="entry name" value="LIM"/>
    <property type="match status" value="1"/>
</dbReference>
<feature type="region of interest" description="Disordered" evidence="5">
    <location>
        <begin position="1035"/>
        <end position="1086"/>
    </location>
</feature>
<feature type="compositionally biased region" description="Low complexity" evidence="5">
    <location>
        <begin position="865"/>
        <end position="880"/>
    </location>
</feature>
<protein>
    <recommendedName>
        <fullName evidence="6">LIM zinc-binding domain-containing protein</fullName>
    </recommendedName>
</protein>
<feature type="compositionally biased region" description="Basic and acidic residues" evidence="5">
    <location>
        <begin position="1652"/>
        <end position="1684"/>
    </location>
</feature>
<keyword evidence="8" id="KW-1185">Reference proteome</keyword>
<keyword evidence="3 4" id="KW-0440">LIM domain</keyword>
<feature type="compositionally biased region" description="Basic and acidic residues" evidence="5">
    <location>
        <begin position="2168"/>
        <end position="2191"/>
    </location>
</feature>
<feature type="region of interest" description="Disordered" evidence="5">
    <location>
        <begin position="583"/>
        <end position="617"/>
    </location>
</feature>
<feature type="compositionally biased region" description="Pro residues" evidence="5">
    <location>
        <begin position="1974"/>
        <end position="1984"/>
    </location>
</feature>
<dbReference type="EnsemblMetazoa" id="AMEC019086-RA">
    <property type="protein sequence ID" value="AMEC019086-PA"/>
    <property type="gene ID" value="AMEC019086"/>
</dbReference>
<feature type="domain" description="LIM zinc-binding" evidence="6">
    <location>
        <begin position="268"/>
        <end position="332"/>
    </location>
</feature>
<feature type="region of interest" description="Disordered" evidence="5">
    <location>
        <begin position="2353"/>
        <end position="2375"/>
    </location>
</feature>
<organism evidence="7 8">
    <name type="scientific">Anopheles melas</name>
    <dbReference type="NCBI Taxonomy" id="34690"/>
    <lineage>
        <taxon>Eukaryota</taxon>
        <taxon>Metazoa</taxon>
        <taxon>Ecdysozoa</taxon>
        <taxon>Arthropoda</taxon>
        <taxon>Hexapoda</taxon>
        <taxon>Insecta</taxon>
        <taxon>Pterygota</taxon>
        <taxon>Neoptera</taxon>
        <taxon>Endopterygota</taxon>
        <taxon>Diptera</taxon>
        <taxon>Nematocera</taxon>
        <taxon>Culicoidea</taxon>
        <taxon>Culicidae</taxon>
        <taxon>Anophelinae</taxon>
        <taxon>Anopheles</taxon>
    </lineage>
</organism>